<dbReference type="Proteomes" id="UP001610432">
    <property type="component" value="Unassembled WGS sequence"/>
</dbReference>
<gene>
    <name evidence="1" type="ORF">BJX67DRAFT_236901</name>
</gene>
<evidence type="ECO:0000313" key="1">
    <source>
        <dbReference type="EMBL" id="KAL2863705.1"/>
    </source>
</evidence>
<accession>A0ABR4LGQ9</accession>
<keyword evidence="2" id="KW-1185">Reference proteome</keyword>
<sequence length="87" mass="9907">MQATLFGSWSLWRGESQWLSRPPHGCATSSVKLHRHTICEWLESCKNSNKRHALVVERRRIDKNLNRMAQYSGNPLSGREGRGGANC</sequence>
<comment type="caution">
    <text evidence="1">The sequence shown here is derived from an EMBL/GenBank/DDBJ whole genome shotgun (WGS) entry which is preliminary data.</text>
</comment>
<reference evidence="1 2" key="1">
    <citation type="submission" date="2024-07" db="EMBL/GenBank/DDBJ databases">
        <title>Section-level genome sequencing and comparative genomics of Aspergillus sections Usti and Cavernicolus.</title>
        <authorList>
            <consortium name="Lawrence Berkeley National Laboratory"/>
            <person name="Nybo J.L."/>
            <person name="Vesth T.C."/>
            <person name="Theobald S."/>
            <person name="Frisvad J.C."/>
            <person name="Larsen T.O."/>
            <person name="Kjaerboelling I."/>
            <person name="Rothschild-Mancinelli K."/>
            <person name="Lyhne E.K."/>
            <person name="Kogle M.E."/>
            <person name="Barry K."/>
            <person name="Clum A."/>
            <person name="Na H."/>
            <person name="Ledsgaard L."/>
            <person name="Lin J."/>
            <person name="Lipzen A."/>
            <person name="Kuo A."/>
            <person name="Riley R."/>
            <person name="Mondo S."/>
            <person name="Labutti K."/>
            <person name="Haridas S."/>
            <person name="Pangalinan J."/>
            <person name="Salamov A.A."/>
            <person name="Simmons B.A."/>
            <person name="Magnuson J.K."/>
            <person name="Chen J."/>
            <person name="Drula E."/>
            <person name="Henrissat B."/>
            <person name="Wiebenga A."/>
            <person name="Lubbers R.J."/>
            <person name="Gomes A.C."/>
            <person name="Macurrencykelacurrency M.R."/>
            <person name="Stajich J."/>
            <person name="Grigoriev I.V."/>
            <person name="Mortensen U.H."/>
            <person name="De Vries R.P."/>
            <person name="Baker S.E."/>
            <person name="Andersen M.R."/>
        </authorList>
    </citation>
    <scope>NUCLEOTIDE SEQUENCE [LARGE SCALE GENOMIC DNA]</scope>
    <source>
        <strain evidence="1 2">CBS 449.75</strain>
    </source>
</reference>
<dbReference type="RefSeq" id="XP_070882684.1">
    <property type="nucleotide sequence ID" value="XM_071026027.1"/>
</dbReference>
<evidence type="ECO:0000313" key="2">
    <source>
        <dbReference type="Proteomes" id="UP001610432"/>
    </source>
</evidence>
<dbReference type="EMBL" id="JBFXLQ010000048">
    <property type="protein sequence ID" value="KAL2863705.1"/>
    <property type="molecule type" value="Genomic_DNA"/>
</dbReference>
<protein>
    <submittedName>
        <fullName evidence="1">Uncharacterized protein</fullName>
    </submittedName>
</protein>
<name>A0ABR4LGQ9_9EURO</name>
<proteinExistence type="predicted"/>
<dbReference type="GeneID" id="98141099"/>
<organism evidence="1 2">
    <name type="scientific">Aspergillus lucknowensis</name>
    <dbReference type="NCBI Taxonomy" id="176173"/>
    <lineage>
        <taxon>Eukaryota</taxon>
        <taxon>Fungi</taxon>
        <taxon>Dikarya</taxon>
        <taxon>Ascomycota</taxon>
        <taxon>Pezizomycotina</taxon>
        <taxon>Eurotiomycetes</taxon>
        <taxon>Eurotiomycetidae</taxon>
        <taxon>Eurotiales</taxon>
        <taxon>Aspergillaceae</taxon>
        <taxon>Aspergillus</taxon>
        <taxon>Aspergillus subgen. Nidulantes</taxon>
    </lineage>
</organism>